<keyword evidence="8" id="KW-1015">Disulfide bond</keyword>
<keyword evidence="6" id="KW-0865">Zymogen</keyword>
<dbReference type="InterPro" id="IPR034164">
    <property type="entry name" value="Pepsin-like_dom"/>
</dbReference>
<dbReference type="InterPro" id="IPR001969">
    <property type="entry name" value="Aspartic_peptidase_AS"/>
</dbReference>
<dbReference type="Gene3D" id="2.40.70.10">
    <property type="entry name" value="Acid Proteases"/>
    <property type="match status" value="2"/>
</dbReference>
<reference evidence="14 15" key="1">
    <citation type="journal article" date="2018" name="Mol. Biol. Evol.">
        <title>Analysis of the draft genome of the red seaweed Gracilariopsis chorda provides insights into genome size evolution in Rhodophyta.</title>
        <authorList>
            <person name="Lee J."/>
            <person name="Yang E.C."/>
            <person name="Graf L."/>
            <person name="Yang J.H."/>
            <person name="Qiu H."/>
            <person name="Zel Zion U."/>
            <person name="Chan C.X."/>
            <person name="Stephens T.G."/>
            <person name="Weber A.P.M."/>
            <person name="Boo G.H."/>
            <person name="Boo S.M."/>
            <person name="Kim K.M."/>
            <person name="Shin Y."/>
            <person name="Jung M."/>
            <person name="Lee S.J."/>
            <person name="Yim H.S."/>
            <person name="Lee J.H."/>
            <person name="Bhattacharya D."/>
            <person name="Yoon H.S."/>
        </authorList>
    </citation>
    <scope>NUCLEOTIDE SEQUENCE [LARGE SCALE GENOMIC DNA]</scope>
    <source>
        <strain evidence="14 15">SKKU-2015</strain>
        <tissue evidence="14">Whole body</tissue>
    </source>
</reference>
<feature type="signal peptide" evidence="12">
    <location>
        <begin position="1"/>
        <end position="19"/>
    </location>
</feature>
<dbReference type="GO" id="GO:0004190">
    <property type="term" value="F:aspartic-type endopeptidase activity"/>
    <property type="evidence" value="ECO:0007669"/>
    <property type="project" value="UniProtKB-KW"/>
</dbReference>
<evidence type="ECO:0000256" key="9">
    <source>
        <dbReference type="RuleBase" id="RU000454"/>
    </source>
</evidence>
<evidence type="ECO:0000256" key="11">
    <source>
        <dbReference type="SAM" id="Phobius"/>
    </source>
</evidence>
<feature type="active site" evidence="7">
    <location>
        <position position="105"/>
    </location>
</feature>
<dbReference type="SUPFAM" id="SSF50630">
    <property type="entry name" value="Acid proteases"/>
    <property type="match status" value="1"/>
</dbReference>
<feature type="region of interest" description="Disordered" evidence="10">
    <location>
        <begin position="606"/>
        <end position="638"/>
    </location>
</feature>
<evidence type="ECO:0000256" key="5">
    <source>
        <dbReference type="ARBA" id="ARBA00022801"/>
    </source>
</evidence>
<dbReference type="PRINTS" id="PR00792">
    <property type="entry name" value="PEPSIN"/>
</dbReference>
<keyword evidence="11" id="KW-0472">Membrane</keyword>
<feature type="compositionally biased region" description="Low complexity" evidence="10">
    <location>
        <begin position="461"/>
        <end position="517"/>
    </location>
</feature>
<dbReference type="CDD" id="cd05471">
    <property type="entry name" value="pepsin_like"/>
    <property type="match status" value="1"/>
</dbReference>
<gene>
    <name evidence="14" type="ORF">BWQ96_01728</name>
</gene>
<dbReference type="PANTHER" id="PTHR47965">
    <property type="entry name" value="ASPARTYL PROTEASE-RELATED"/>
    <property type="match status" value="1"/>
</dbReference>
<keyword evidence="3 12" id="KW-0732">Signal</keyword>
<keyword evidence="11" id="KW-0812">Transmembrane</keyword>
<comment type="caution">
    <text evidence="14">The sequence shown here is derived from an EMBL/GenBank/DDBJ whole genome shotgun (WGS) entry which is preliminary data.</text>
</comment>
<protein>
    <submittedName>
        <fullName evidence="14">Gastricsin</fullName>
    </submittedName>
</protein>
<dbReference type="AlphaFoldDB" id="A0A2V3J2F8"/>
<feature type="domain" description="Peptidase A1" evidence="13">
    <location>
        <begin position="89"/>
        <end position="448"/>
    </location>
</feature>
<keyword evidence="2 9" id="KW-0645">Protease</keyword>
<dbReference type="EMBL" id="NBIV01000013">
    <property type="protein sequence ID" value="PXF48559.1"/>
    <property type="molecule type" value="Genomic_DNA"/>
</dbReference>
<evidence type="ECO:0000256" key="7">
    <source>
        <dbReference type="PIRSR" id="PIRSR601461-1"/>
    </source>
</evidence>
<evidence type="ECO:0000256" key="8">
    <source>
        <dbReference type="PIRSR" id="PIRSR601461-2"/>
    </source>
</evidence>
<evidence type="ECO:0000313" key="14">
    <source>
        <dbReference type="EMBL" id="PXF48559.1"/>
    </source>
</evidence>
<dbReference type="InterPro" id="IPR021109">
    <property type="entry name" value="Peptidase_aspartic_dom_sf"/>
</dbReference>
<evidence type="ECO:0000313" key="15">
    <source>
        <dbReference type="Proteomes" id="UP000247409"/>
    </source>
</evidence>
<feature type="chain" id="PRO_5015987703" evidence="12">
    <location>
        <begin position="20"/>
        <end position="638"/>
    </location>
</feature>
<evidence type="ECO:0000259" key="13">
    <source>
        <dbReference type="PROSITE" id="PS51767"/>
    </source>
</evidence>
<dbReference type="GO" id="GO:0006508">
    <property type="term" value="P:proteolysis"/>
    <property type="evidence" value="ECO:0007669"/>
    <property type="project" value="UniProtKB-KW"/>
</dbReference>
<keyword evidence="5 9" id="KW-0378">Hydrolase</keyword>
<keyword evidence="4 9" id="KW-0064">Aspartyl protease</keyword>
<evidence type="ECO:0000256" key="1">
    <source>
        <dbReference type="ARBA" id="ARBA00007447"/>
    </source>
</evidence>
<feature type="active site" evidence="7">
    <location>
        <position position="324"/>
    </location>
</feature>
<sequence>MPISLCLFTLSFLFVSCAARSVSLTLEKRQPKPLLPNSTRGFPQHLQIHSLEPYNPTGSIADSRSSRLRWTSRYHNVQLYGGLVAVGEYYAKVKIGGQTLRVQIDTGSATLAVPLKECVKCKRGDMRYSLKDSKTGVAQYINCDDDECGADTCSPFGCSRCSASRACCASLDEKKCAFHLRFGDGSGAEGALIYDIMSWGDVDFPVHAGGIMSDSDDFERSQVDGILGMAYPSLACNPSCIKPTFESMLEKHTDMKEMFTICITYDSGKIVLGDYDQSLSSKPIAWVPLDLSDPPSFYSFPLKGNMRIDDNELILPSYSRAIVDSGTTLIVFSRSSFSALKSYLQQHFCHVPGLCDPDSWFRPAHCTRIQDEDRNALPTLVFEVEGFNITLGPSDYLINYASKGRDFWCVGIMKLDSMSGGVDVIFGNTVMKKYVTVYDRENKRVGFAESDANCGLTSRDSVPQSLPVSSPVDPKGNTKGEASSTSENESNAESSSSNTEGATSGSGNASAGNQSNTKKQKHQPRAGSGSVLCAQATNCSACALMKDKCTWDGGSQICVAGEGFPLMCTLDNLADKFVYVIGGAVVATVTLVAIVAIVIRKRNATSEAGGEEQEPLAQSENATREAFALEDGDEEEMA</sequence>
<dbReference type="Proteomes" id="UP000247409">
    <property type="component" value="Unassembled WGS sequence"/>
</dbReference>
<organism evidence="14 15">
    <name type="scientific">Gracilariopsis chorda</name>
    <dbReference type="NCBI Taxonomy" id="448386"/>
    <lineage>
        <taxon>Eukaryota</taxon>
        <taxon>Rhodophyta</taxon>
        <taxon>Florideophyceae</taxon>
        <taxon>Rhodymeniophycidae</taxon>
        <taxon>Gracilariales</taxon>
        <taxon>Gracilariaceae</taxon>
        <taxon>Gracilariopsis</taxon>
    </lineage>
</organism>
<keyword evidence="15" id="KW-1185">Reference proteome</keyword>
<evidence type="ECO:0000256" key="4">
    <source>
        <dbReference type="ARBA" id="ARBA00022750"/>
    </source>
</evidence>
<feature type="compositionally biased region" description="Acidic residues" evidence="10">
    <location>
        <begin position="628"/>
        <end position="638"/>
    </location>
</feature>
<dbReference type="InterPro" id="IPR001461">
    <property type="entry name" value="Aspartic_peptidase_A1"/>
</dbReference>
<accession>A0A2V3J2F8</accession>
<dbReference type="PANTHER" id="PTHR47965:SF12">
    <property type="entry name" value="ASPARTIC PROTEINASE 3-RELATED"/>
    <property type="match status" value="1"/>
</dbReference>
<dbReference type="Pfam" id="PF00026">
    <property type="entry name" value="Asp"/>
    <property type="match status" value="1"/>
</dbReference>
<evidence type="ECO:0000256" key="10">
    <source>
        <dbReference type="SAM" id="MobiDB-lite"/>
    </source>
</evidence>
<feature type="disulfide bond" evidence="8">
    <location>
        <begin position="118"/>
        <end position="143"/>
    </location>
</feature>
<dbReference type="STRING" id="448386.A0A2V3J2F8"/>
<dbReference type="InterPro" id="IPR033121">
    <property type="entry name" value="PEPTIDASE_A1"/>
</dbReference>
<name>A0A2V3J2F8_9FLOR</name>
<evidence type="ECO:0000256" key="3">
    <source>
        <dbReference type="ARBA" id="ARBA00022729"/>
    </source>
</evidence>
<dbReference type="PROSITE" id="PS00141">
    <property type="entry name" value="ASP_PROTEASE"/>
    <property type="match status" value="1"/>
</dbReference>
<dbReference type="OrthoDB" id="2747330at2759"/>
<comment type="similarity">
    <text evidence="1 9">Belongs to the peptidase A1 family.</text>
</comment>
<dbReference type="PROSITE" id="PS51767">
    <property type="entry name" value="PEPTIDASE_A1"/>
    <property type="match status" value="1"/>
</dbReference>
<evidence type="ECO:0000256" key="6">
    <source>
        <dbReference type="ARBA" id="ARBA00023145"/>
    </source>
</evidence>
<feature type="transmembrane region" description="Helical" evidence="11">
    <location>
        <begin position="577"/>
        <end position="599"/>
    </location>
</feature>
<proteinExistence type="inferred from homology"/>
<feature type="region of interest" description="Disordered" evidence="10">
    <location>
        <begin position="455"/>
        <end position="527"/>
    </location>
</feature>
<keyword evidence="11" id="KW-1133">Transmembrane helix</keyword>
<evidence type="ECO:0000256" key="12">
    <source>
        <dbReference type="SAM" id="SignalP"/>
    </source>
</evidence>
<evidence type="ECO:0000256" key="2">
    <source>
        <dbReference type="ARBA" id="ARBA00022670"/>
    </source>
</evidence>